<name>A0A0S8GBX7_UNCT6</name>
<protein>
    <recommendedName>
        <fullName evidence="1">DinB-like domain-containing protein</fullName>
    </recommendedName>
</protein>
<evidence type="ECO:0000313" key="2">
    <source>
        <dbReference type="EMBL" id="KPK70177.1"/>
    </source>
</evidence>
<dbReference type="AlphaFoldDB" id="A0A0S8GBX7"/>
<feature type="domain" description="DinB-like" evidence="1">
    <location>
        <begin position="13"/>
        <end position="151"/>
    </location>
</feature>
<dbReference type="InterPro" id="IPR024775">
    <property type="entry name" value="DinB-like"/>
</dbReference>
<comment type="caution">
    <text evidence="2">The sequence shown here is derived from an EMBL/GenBank/DDBJ whole genome shotgun (WGS) entry which is preliminary data.</text>
</comment>
<accession>A0A0S8GBX7</accession>
<evidence type="ECO:0000313" key="3">
    <source>
        <dbReference type="Proteomes" id="UP000051717"/>
    </source>
</evidence>
<evidence type="ECO:0000259" key="1">
    <source>
        <dbReference type="Pfam" id="PF12867"/>
    </source>
</evidence>
<dbReference type="Pfam" id="PF12867">
    <property type="entry name" value="DinB_2"/>
    <property type="match status" value="1"/>
</dbReference>
<dbReference type="InterPro" id="IPR034660">
    <property type="entry name" value="DinB/YfiT-like"/>
</dbReference>
<proteinExistence type="predicted"/>
<reference evidence="2 3" key="1">
    <citation type="journal article" date="2015" name="Microbiome">
        <title>Genomic resolution of linkages in carbon, nitrogen, and sulfur cycling among widespread estuary sediment bacteria.</title>
        <authorList>
            <person name="Baker B.J."/>
            <person name="Lazar C.S."/>
            <person name="Teske A.P."/>
            <person name="Dick G.J."/>
        </authorList>
    </citation>
    <scope>NUCLEOTIDE SEQUENCE [LARGE SCALE GENOMIC DNA]</scope>
    <source>
        <strain evidence="2">SM23_40</strain>
    </source>
</reference>
<sequence length="162" mass="18739">MGTVNDLIRVMGELERIRSATLDTLETLTQERLDWRPPALDGREEWSLGEVFMHLAIDEIYLRELIARPLLEGISPPEGVRFIPPPPPYGTAKDVIWFWFERARRETRRLFEDLPEGANLELTHEGGLEPMNGLEWFEGYASHEAFHHRQIGRLIAAHSRAE</sequence>
<dbReference type="EMBL" id="LJUI01000020">
    <property type="protein sequence ID" value="KPK70177.1"/>
    <property type="molecule type" value="Genomic_DNA"/>
</dbReference>
<gene>
    <name evidence="2" type="ORF">AMJ82_03780</name>
</gene>
<dbReference type="SUPFAM" id="SSF109854">
    <property type="entry name" value="DinB/YfiT-like putative metalloenzymes"/>
    <property type="match status" value="1"/>
</dbReference>
<dbReference type="Proteomes" id="UP000051717">
    <property type="component" value="Unassembled WGS sequence"/>
</dbReference>
<dbReference type="Gene3D" id="1.20.120.450">
    <property type="entry name" value="dinb family like domain"/>
    <property type="match status" value="1"/>
</dbReference>
<organism evidence="2 3">
    <name type="scientific">candidate division TA06 bacterium SM23_40</name>
    <dbReference type="NCBI Taxonomy" id="1703774"/>
    <lineage>
        <taxon>Bacteria</taxon>
        <taxon>Bacteria division TA06</taxon>
    </lineage>
</organism>